<evidence type="ECO:0000313" key="2">
    <source>
        <dbReference type="Proteomes" id="UP000269221"/>
    </source>
</evidence>
<name>A0A3M0KUS4_HIRRU</name>
<dbReference type="Proteomes" id="UP000269221">
    <property type="component" value="Unassembled WGS sequence"/>
</dbReference>
<dbReference type="InterPro" id="IPR021109">
    <property type="entry name" value="Peptidase_aspartic_dom_sf"/>
</dbReference>
<evidence type="ECO:0000313" key="1">
    <source>
        <dbReference type="EMBL" id="RMC16913.1"/>
    </source>
</evidence>
<dbReference type="GO" id="GO:0006508">
    <property type="term" value="P:proteolysis"/>
    <property type="evidence" value="ECO:0007669"/>
    <property type="project" value="InterPro"/>
</dbReference>
<dbReference type="InterPro" id="IPR001969">
    <property type="entry name" value="Aspartic_peptidase_AS"/>
</dbReference>
<proteinExistence type="predicted"/>
<dbReference type="EMBL" id="QRBI01000100">
    <property type="protein sequence ID" value="RMC16913.1"/>
    <property type="molecule type" value="Genomic_DNA"/>
</dbReference>
<dbReference type="GO" id="GO:0004190">
    <property type="term" value="F:aspartic-type endopeptidase activity"/>
    <property type="evidence" value="ECO:0007669"/>
    <property type="project" value="InterPro"/>
</dbReference>
<reference evidence="1 2" key="1">
    <citation type="submission" date="2018-07" db="EMBL/GenBank/DDBJ databases">
        <title>A high quality draft genome assembly of the barn swallow (H. rustica rustica).</title>
        <authorList>
            <person name="Formenti G."/>
            <person name="Chiara M."/>
            <person name="Poveda L."/>
            <person name="Francoijs K.-J."/>
            <person name="Bonisoli-Alquati A."/>
            <person name="Canova L."/>
            <person name="Gianfranceschi L."/>
            <person name="Horner D.S."/>
            <person name="Saino N."/>
        </authorList>
    </citation>
    <scope>NUCLEOTIDE SEQUENCE [LARGE SCALE GENOMIC DNA]</scope>
    <source>
        <strain evidence="1">Chelidonia</strain>
        <tissue evidence="1">Blood</tissue>
    </source>
</reference>
<evidence type="ECO:0008006" key="3">
    <source>
        <dbReference type="Google" id="ProtNLM"/>
    </source>
</evidence>
<dbReference type="PROSITE" id="PS00141">
    <property type="entry name" value="ASP_PROTEASE"/>
    <property type="match status" value="1"/>
</dbReference>
<dbReference type="SUPFAM" id="SSF50630">
    <property type="entry name" value="Acid proteases"/>
    <property type="match status" value="1"/>
</dbReference>
<organism evidence="1 2">
    <name type="scientific">Hirundo rustica rustica</name>
    <dbReference type="NCBI Taxonomy" id="333673"/>
    <lineage>
        <taxon>Eukaryota</taxon>
        <taxon>Metazoa</taxon>
        <taxon>Chordata</taxon>
        <taxon>Craniata</taxon>
        <taxon>Vertebrata</taxon>
        <taxon>Euteleostomi</taxon>
        <taxon>Archelosauria</taxon>
        <taxon>Archosauria</taxon>
        <taxon>Dinosauria</taxon>
        <taxon>Saurischia</taxon>
        <taxon>Theropoda</taxon>
        <taxon>Coelurosauria</taxon>
        <taxon>Aves</taxon>
        <taxon>Neognathae</taxon>
        <taxon>Neoaves</taxon>
        <taxon>Telluraves</taxon>
        <taxon>Australaves</taxon>
        <taxon>Passeriformes</taxon>
        <taxon>Sylvioidea</taxon>
        <taxon>Hirundinidae</taxon>
        <taxon>Hirundo</taxon>
    </lineage>
</organism>
<dbReference type="AlphaFoldDB" id="A0A3M0KUS4"/>
<accession>A0A3M0KUS4</accession>
<comment type="caution">
    <text evidence="1">The sequence shown here is derived from an EMBL/GenBank/DDBJ whole genome shotgun (WGS) entry which is preliminary data.</text>
</comment>
<keyword evidence="2" id="KW-1185">Reference proteome</keyword>
<protein>
    <recommendedName>
        <fullName evidence="3">Peptidase A2 domain-containing protein</fullName>
    </recommendedName>
</protein>
<gene>
    <name evidence="1" type="ORF">DUI87_06168</name>
</gene>
<sequence length="150" mass="17214">MRESSKRTEGVRGFICWGHRKHQEPLIKLKIGPQQQEFEFLVDTGAERSTVQVLPEGSEIVDCTCRTRLKGIRCDTFPVKYRNWDSYVKRHRVAPGDLLKNIPAAEKMVPPVARGNRVDGKGRGGKKLWLVEEKTPGWDNKTIFEELPQE</sequence>